<dbReference type="Proteomes" id="UP000779070">
    <property type="component" value="Unassembled WGS sequence"/>
</dbReference>
<evidence type="ECO:0000313" key="2">
    <source>
        <dbReference type="EMBL" id="MBN3578511.1"/>
    </source>
</evidence>
<dbReference type="RefSeq" id="WP_206370308.1">
    <property type="nucleotide sequence ID" value="NZ_CAWPTM010000030.1"/>
</dbReference>
<name>A0ABS3A1Y8_9VIBR</name>
<sequence length="536" mass="61445">MSKLIEELSRERSGSKYDSNVVLDVYPDEVGQSVSLDFERLAGPVRVVKLMEPLIRLKTNAFMAKDPELFKSVDLHAAALGVFDQVLRAMDFTRGATYDDLLTFANNIFLHMRSELTDSELQTLSDFLIQGLTNHADGLQSFKIPAWDSCKQEMGTLMFRYLSHDMMLKEGMATQTSEVRFHLTKEGALLYFTGMEAEDKIGTQIDQLKVRLLFERGDSQRAGLYARRMIDRSRFLESQLQEKRRQMRRNSHSTSFRNDLLPYLSESRELFGQIIDADSALFDTINEKLESASDDDYKPMKQLLDILRNVNQRHAELFNRVDEATDEYGELISRPIRLSSSLHFQVNLERDVLEPLLKGKLSLDQLNGELGEKLANEFLLWVDNSWFKLFSPFDYCAKTEQRFLDQEDVESSRVVDEEIEEAGKPLASRVGEEAHAIIEMRMFEMMPRVGDYITLSDLIDDFADNPTLAESCQDPHFAIHCTAHQGFAKEYNSKAEADDAYDKSALPTCFGFYPFGKLKDDAQHSGSDFHIVRIKE</sequence>
<dbReference type="EMBL" id="JAFHLB010000015">
    <property type="protein sequence ID" value="MBN3578511.1"/>
    <property type="molecule type" value="Genomic_DNA"/>
</dbReference>
<protein>
    <submittedName>
        <fullName evidence="2">Uncharacterized protein</fullName>
    </submittedName>
</protein>
<evidence type="ECO:0000256" key="1">
    <source>
        <dbReference type="SAM" id="Coils"/>
    </source>
</evidence>
<proteinExistence type="predicted"/>
<keyword evidence="3" id="KW-1185">Reference proteome</keyword>
<keyword evidence="1" id="KW-0175">Coiled coil</keyword>
<organism evidence="2 3">
    <name type="scientific">Vibrio neptunius</name>
    <dbReference type="NCBI Taxonomy" id="170651"/>
    <lineage>
        <taxon>Bacteria</taxon>
        <taxon>Pseudomonadati</taxon>
        <taxon>Pseudomonadota</taxon>
        <taxon>Gammaproteobacteria</taxon>
        <taxon>Vibrionales</taxon>
        <taxon>Vibrionaceae</taxon>
        <taxon>Vibrio</taxon>
    </lineage>
</organism>
<comment type="caution">
    <text evidence="2">The sequence shown here is derived from an EMBL/GenBank/DDBJ whole genome shotgun (WGS) entry which is preliminary data.</text>
</comment>
<gene>
    <name evidence="2" type="ORF">JYA62_12655</name>
</gene>
<reference evidence="2 3" key="1">
    <citation type="submission" date="2021-02" db="EMBL/GenBank/DDBJ databases">
        <title>Draft Genome Sequences of 5 Vibrio neptunius Strains Isolated From of Bivalve Hatcheries.</title>
        <authorList>
            <person name="Galvis F."/>
            <person name="Barja J.L."/>
            <person name="Lemos M.L."/>
            <person name="Balado M."/>
        </authorList>
    </citation>
    <scope>NUCLEOTIDE SEQUENCE [LARGE SCALE GENOMIC DNA]</scope>
    <source>
        <strain evidence="2 3">PP-145.98</strain>
    </source>
</reference>
<feature type="coiled-coil region" evidence="1">
    <location>
        <begin position="300"/>
        <end position="327"/>
    </location>
</feature>
<evidence type="ECO:0000313" key="3">
    <source>
        <dbReference type="Proteomes" id="UP000779070"/>
    </source>
</evidence>
<accession>A0ABS3A1Y8</accession>